<dbReference type="PANTHER" id="PTHR10900">
    <property type="entry name" value="PERIOSTIN-RELATED"/>
    <property type="match status" value="1"/>
</dbReference>
<reference evidence="2 3" key="1">
    <citation type="submission" date="2014-10" db="EMBL/GenBank/DDBJ databases">
        <title>Kaistella jeonii genome.</title>
        <authorList>
            <person name="Clayton J.T."/>
            <person name="Newman J.D."/>
        </authorList>
    </citation>
    <scope>NUCLEOTIDE SEQUENCE [LARGE SCALE GENOMIC DNA]</scope>
    <source>
        <strain evidence="2 3">DSM 17048</strain>
    </source>
</reference>
<accession>A0A0C1D6X6</accession>
<dbReference type="AlphaFoldDB" id="A0A0C1D6X6"/>
<dbReference type="PROSITE" id="PS50213">
    <property type="entry name" value="FAS1"/>
    <property type="match status" value="1"/>
</dbReference>
<name>A0A0C1D6X6_9FLAO</name>
<evidence type="ECO:0000313" key="3">
    <source>
        <dbReference type="Proteomes" id="UP000031473"/>
    </source>
</evidence>
<keyword evidence="3" id="KW-1185">Reference proteome</keyword>
<gene>
    <name evidence="2" type="ORF">OA86_03035</name>
</gene>
<sequence>MKKSILILGMIGFALVSCKKSETVTAADTTNATEAVGHGQEGVQDEDSKPNVVQLAAKTPDLSTLVTAVKAAGLATSLSNAGPFTVFAPLNSAFDKLPAGTVEGLLKPDKVDDLSDILGYHTYVGVIKEDQMSDGQTLGMVNGKNIKITIVDGKPVINGKAKIVATVPASNGIVYVIDEVLLPAK</sequence>
<evidence type="ECO:0000313" key="2">
    <source>
        <dbReference type="EMBL" id="KIA89620.1"/>
    </source>
</evidence>
<evidence type="ECO:0000259" key="1">
    <source>
        <dbReference type="PROSITE" id="PS50213"/>
    </source>
</evidence>
<feature type="domain" description="FAS1" evidence="1">
    <location>
        <begin position="49"/>
        <end position="181"/>
    </location>
</feature>
<proteinExistence type="predicted"/>
<dbReference type="EMBL" id="JSYL01000002">
    <property type="protein sequence ID" value="KIA89620.1"/>
    <property type="molecule type" value="Genomic_DNA"/>
</dbReference>
<dbReference type="GO" id="GO:0005615">
    <property type="term" value="C:extracellular space"/>
    <property type="evidence" value="ECO:0007669"/>
    <property type="project" value="TreeGrafter"/>
</dbReference>
<dbReference type="Gene3D" id="2.30.180.10">
    <property type="entry name" value="FAS1 domain"/>
    <property type="match status" value="1"/>
</dbReference>
<dbReference type="SUPFAM" id="SSF82153">
    <property type="entry name" value="FAS1 domain"/>
    <property type="match status" value="1"/>
</dbReference>
<protein>
    <submittedName>
        <fullName evidence="2">Fasciclin</fullName>
    </submittedName>
</protein>
<dbReference type="STRING" id="266749.SAMN05421876_103293"/>
<dbReference type="PROSITE" id="PS51257">
    <property type="entry name" value="PROKAR_LIPOPROTEIN"/>
    <property type="match status" value="1"/>
</dbReference>
<dbReference type="InterPro" id="IPR000782">
    <property type="entry name" value="FAS1_domain"/>
</dbReference>
<dbReference type="InterPro" id="IPR036378">
    <property type="entry name" value="FAS1_dom_sf"/>
</dbReference>
<dbReference type="Pfam" id="PF02469">
    <property type="entry name" value="Fasciclin"/>
    <property type="match status" value="1"/>
</dbReference>
<dbReference type="PANTHER" id="PTHR10900:SF77">
    <property type="entry name" value="FI19380P1"/>
    <property type="match status" value="1"/>
</dbReference>
<organism evidence="2 3">
    <name type="scientific">Kaistella jeonii</name>
    <dbReference type="NCBI Taxonomy" id="266749"/>
    <lineage>
        <taxon>Bacteria</taxon>
        <taxon>Pseudomonadati</taxon>
        <taxon>Bacteroidota</taxon>
        <taxon>Flavobacteriia</taxon>
        <taxon>Flavobacteriales</taxon>
        <taxon>Weeksellaceae</taxon>
        <taxon>Chryseobacterium group</taxon>
        <taxon>Kaistella</taxon>
    </lineage>
</organism>
<dbReference type="FunFam" id="2.30.180.10:FF:000014">
    <property type="entry name" value="Stabilin 1"/>
    <property type="match status" value="1"/>
</dbReference>
<dbReference type="SMART" id="SM00554">
    <property type="entry name" value="FAS1"/>
    <property type="match status" value="1"/>
</dbReference>
<dbReference type="InterPro" id="IPR050904">
    <property type="entry name" value="Adhesion/Biosynth-related"/>
</dbReference>
<dbReference type="OrthoDB" id="9800666at2"/>
<dbReference type="Proteomes" id="UP000031473">
    <property type="component" value="Unassembled WGS sequence"/>
</dbReference>
<dbReference type="RefSeq" id="WP_039348665.1">
    <property type="nucleotide sequence ID" value="NZ_FOLA01000003.1"/>
</dbReference>
<comment type="caution">
    <text evidence="2">The sequence shown here is derived from an EMBL/GenBank/DDBJ whole genome shotgun (WGS) entry which is preliminary data.</text>
</comment>